<evidence type="ECO:0000313" key="2">
    <source>
        <dbReference type="EMBL" id="SET11667.1"/>
    </source>
</evidence>
<gene>
    <name evidence="2" type="ORF">SAMN05216313_102177</name>
</gene>
<organism evidence="2 3">
    <name type="scientific">Enterocloster lavalensis</name>
    <dbReference type="NCBI Taxonomy" id="460384"/>
    <lineage>
        <taxon>Bacteria</taxon>
        <taxon>Bacillati</taxon>
        <taxon>Bacillota</taxon>
        <taxon>Clostridia</taxon>
        <taxon>Lachnospirales</taxon>
        <taxon>Lachnospiraceae</taxon>
        <taxon>Enterocloster</taxon>
    </lineage>
</organism>
<dbReference type="AlphaFoldDB" id="A0A1I0BX40"/>
<evidence type="ECO:0000256" key="1">
    <source>
        <dbReference type="SAM" id="MobiDB-lite"/>
    </source>
</evidence>
<protein>
    <submittedName>
        <fullName evidence="2">Uncharacterized protein</fullName>
    </submittedName>
</protein>
<accession>A0A1I0BX40</accession>
<evidence type="ECO:0000313" key="3">
    <source>
        <dbReference type="Proteomes" id="UP000198508"/>
    </source>
</evidence>
<name>A0A1I0BX40_9FIRM</name>
<dbReference type="EMBL" id="FOIM01000002">
    <property type="protein sequence ID" value="SET11667.1"/>
    <property type="molecule type" value="Genomic_DNA"/>
</dbReference>
<keyword evidence="3" id="KW-1185">Reference proteome</keyword>
<feature type="region of interest" description="Disordered" evidence="1">
    <location>
        <begin position="1"/>
        <end position="32"/>
    </location>
</feature>
<sequence length="32" mass="3438">MNNGPSIRKKPGEPGFFADFTDQKSEGPGLKS</sequence>
<dbReference type="Proteomes" id="UP000198508">
    <property type="component" value="Unassembled WGS sequence"/>
</dbReference>
<dbReference type="STRING" id="460384.SAMN05216313_102177"/>
<reference evidence="3" key="1">
    <citation type="submission" date="2016-10" db="EMBL/GenBank/DDBJ databases">
        <authorList>
            <person name="Varghese N."/>
            <person name="Submissions S."/>
        </authorList>
    </citation>
    <scope>NUCLEOTIDE SEQUENCE [LARGE SCALE GENOMIC DNA]</scope>
    <source>
        <strain evidence="3">NLAE-zl-G277</strain>
    </source>
</reference>
<proteinExistence type="predicted"/>